<feature type="region of interest" description="Disordered" evidence="1">
    <location>
        <begin position="281"/>
        <end position="325"/>
    </location>
</feature>
<sequence length="325" mass="37785">MAATMCFLPVRAPFSQYTLFLRASQRCTLCRRHISATQIVLRKREKINPLEKFMKKAGKKFYYDVPQLPKQTGVEVPIKQKVHHTESIRQRVVNNTLKKHITDLVQSCQVSQELEDAQVEITKVSVTPDFLTARVYWKAPGFEDDKHIEDLLDRSRFELRHALIQLHVIGKVPPIVFIKDKEQAAIDEVERLLASADFGPEEEQTSENLESDKESDLEESLEELTLRDNLIDRMPLFNIDHHSLNKHIMQNRARAIKWDSMAEDGADIPEIMYRKRNKKKLGRAYEDPDTVLRDMQEETDSESEISWENSGYESDEDESSSEKKK</sequence>
<dbReference type="OrthoDB" id="418445at2759"/>
<dbReference type="PANTHER" id="PTHR14725:SF0">
    <property type="entry name" value="RIBOSOME-BINDING FACTOR A, MITOCHONDRIAL-RELATED"/>
    <property type="match status" value="1"/>
</dbReference>
<gene>
    <name evidence="2" type="primary">RBFA</name>
    <name evidence="2" type="ORF">BLAG_LOCUS22261</name>
</gene>
<dbReference type="SUPFAM" id="SSF89919">
    <property type="entry name" value="Ribosome-binding factor A, RbfA"/>
    <property type="match status" value="1"/>
</dbReference>
<dbReference type="EMBL" id="OV696692">
    <property type="protein sequence ID" value="CAH1269696.1"/>
    <property type="molecule type" value="Genomic_DNA"/>
</dbReference>
<dbReference type="InterPro" id="IPR000238">
    <property type="entry name" value="RbfA"/>
</dbReference>
<evidence type="ECO:0000313" key="3">
    <source>
        <dbReference type="Proteomes" id="UP000838412"/>
    </source>
</evidence>
<dbReference type="GO" id="GO:0006364">
    <property type="term" value="P:rRNA processing"/>
    <property type="evidence" value="ECO:0007669"/>
    <property type="project" value="InterPro"/>
</dbReference>
<dbReference type="Proteomes" id="UP000838412">
    <property type="component" value="Chromosome 7"/>
</dbReference>
<dbReference type="InterPro" id="IPR023799">
    <property type="entry name" value="RbfA_dom_sf"/>
</dbReference>
<proteinExistence type="predicted"/>
<dbReference type="PANTHER" id="PTHR14725">
    <property type="entry name" value="RIBOSOME-BINDING FACTOR A, MITOCHONDRIAL-RELATED"/>
    <property type="match status" value="1"/>
</dbReference>
<name>A0A8K0A6E0_BRALA</name>
<feature type="region of interest" description="Disordered" evidence="1">
    <location>
        <begin position="196"/>
        <end position="216"/>
    </location>
</feature>
<dbReference type="InterPro" id="IPR015946">
    <property type="entry name" value="KH_dom-like_a/b"/>
</dbReference>
<reference evidence="2" key="1">
    <citation type="submission" date="2022-01" db="EMBL/GenBank/DDBJ databases">
        <authorList>
            <person name="Braso-Vives M."/>
        </authorList>
    </citation>
    <scope>NUCLEOTIDE SEQUENCE</scope>
</reference>
<dbReference type="InterPro" id="IPR039212">
    <property type="entry name" value="RBFA_mitochondrial"/>
</dbReference>
<evidence type="ECO:0000256" key="1">
    <source>
        <dbReference type="SAM" id="MobiDB-lite"/>
    </source>
</evidence>
<dbReference type="AlphaFoldDB" id="A0A8K0A6E0"/>
<organism evidence="2 3">
    <name type="scientific">Branchiostoma lanceolatum</name>
    <name type="common">Common lancelet</name>
    <name type="synonym">Amphioxus lanceolatum</name>
    <dbReference type="NCBI Taxonomy" id="7740"/>
    <lineage>
        <taxon>Eukaryota</taxon>
        <taxon>Metazoa</taxon>
        <taxon>Chordata</taxon>
        <taxon>Cephalochordata</taxon>
        <taxon>Leptocardii</taxon>
        <taxon>Amphioxiformes</taxon>
        <taxon>Branchiostomatidae</taxon>
        <taxon>Branchiostoma</taxon>
    </lineage>
</organism>
<dbReference type="Gene3D" id="3.30.300.20">
    <property type="match status" value="1"/>
</dbReference>
<feature type="compositionally biased region" description="Basic and acidic residues" evidence="1">
    <location>
        <begin position="283"/>
        <end position="296"/>
    </location>
</feature>
<evidence type="ECO:0000313" key="2">
    <source>
        <dbReference type="EMBL" id="CAH1269696.1"/>
    </source>
</evidence>
<keyword evidence="3" id="KW-1185">Reference proteome</keyword>
<dbReference type="Pfam" id="PF02033">
    <property type="entry name" value="RBFA"/>
    <property type="match status" value="1"/>
</dbReference>
<accession>A0A8K0A6E0</accession>
<protein>
    <submittedName>
        <fullName evidence="2">RBFA protein</fullName>
    </submittedName>
</protein>